<proteinExistence type="inferred from homology"/>
<dbReference type="GO" id="GO:0005730">
    <property type="term" value="C:nucleolus"/>
    <property type="evidence" value="ECO:0007669"/>
    <property type="project" value="UniProtKB-SubCell"/>
</dbReference>
<evidence type="ECO:0000256" key="3">
    <source>
        <dbReference type="ARBA" id="ARBA00010379"/>
    </source>
</evidence>
<evidence type="ECO:0000256" key="2">
    <source>
        <dbReference type="ARBA" id="ARBA00004604"/>
    </source>
</evidence>
<dbReference type="InterPro" id="IPR014001">
    <property type="entry name" value="Helicase_ATP-bd"/>
</dbReference>
<dbReference type="PROSITE" id="PS00039">
    <property type="entry name" value="DEAD_ATP_HELICASE"/>
    <property type="match status" value="1"/>
</dbReference>
<feature type="compositionally biased region" description="Basic residues" evidence="13">
    <location>
        <begin position="52"/>
        <end position="66"/>
    </location>
</feature>
<keyword evidence="9" id="KW-0694">RNA-binding</keyword>
<feature type="domain" description="Helicase ATP-binding" evidence="14">
    <location>
        <begin position="194"/>
        <end position="366"/>
    </location>
</feature>
<dbReference type="PROSITE" id="PS51194">
    <property type="entry name" value="HELICASE_CTER"/>
    <property type="match status" value="1"/>
</dbReference>
<accession>A0A8H7BZD5</accession>
<feature type="region of interest" description="Disordered" evidence="13">
    <location>
        <begin position="1"/>
        <end position="142"/>
    </location>
</feature>
<evidence type="ECO:0000256" key="7">
    <source>
        <dbReference type="ARBA" id="ARBA00022806"/>
    </source>
</evidence>
<dbReference type="PROSITE" id="PS51195">
    <property type="entry name" value="Q_MOTIF"/>
    <property type="match status" value="1"/>
</dbReference>
<feature type="compositionally biased region" description="Basic and acidic residues" evidence="13">
    <location>
        <begin position="931"/>
        <end position="941"/>
    </location>
</feature>
<evidence type="ECO:0000256" key="5">
    <source>
        <dbReference type="ARBA" id="ARBA00022741"/>
    </source>
</evidence>
<gene>
    <name evidence="17" type="primary">DDX54</name>
    <name evidence="17" type="ORF">EC973_005266</name>
</gene>
<dbReference type="GO" id="GO:0003724">
    <property type="term" value="F:RNA helicase activity"/>
    <property type="evidence" value="ECO:0007669"/>
    <property type="project" value="UniProtKB-EC"/>
</dbReference>
<dbReference type="GO" id="GO:0016787">
    <property type="term" value="F:hydrolase activity"/>
    <property type="evidence" value="ECO:0007669"/>
    <property type="project" value="UniProtKB-KW"/>
</dbReference>
<comment type="catalytic activity">
    <reaction evidence="11">
        <text>ATP + H2O = ADP + phosphate + H(+)</text>
        <dbReference type="Rhea" id="RHEA:13065"/>
        <dbReference type="ChEBI" id="CHEBI:15377"/>
        <dbReference type="ChEBI" id="CHEBI:15378"/>
        <dbReference type="ChEBI" id="CHEBI:30616"/>
        <dbReference type="ChEBI" id="CHEBI:43474"/>
        <dbReference type="ChEBI" id="CHEBI:456216"/>
        <dbReference type="EC" id="3.6.4.13"/>
    </reaction>
</comment>
<dbReference type="OrthoDB" id="1191041at2759"/>
<evidence type="ECO:0000313" key="18">
    <source>
        <dbReference type="Proteomes" id="UP000605846"/>
    </source>
</evidence>
<evidence type="ECO:0000256" key="9">
    <source>
        <dbReference type="ARBA" id="ARBA00022884"/>
    </source>
</evidence>
<dbReference type="Gene3D" id="3.40.50.300">
    <property type="entry name" value="P-loop containing nucleotide triphosphate hydrolases"/>
    <property type="match status" value="2"/>
</dbReference>
<dbReference type="InterPro" id="IPR000629">
    <property type="entry name" value="RNA-helicase_DEAD-box_CS"/>
</dbReference>
<dbReference type="PANTHER" id="PTHR47959">
    <property type="entry name" value="ATP-DEPENDENT RNA HELICASE RHLE-RELATED"/>
    <property type="match status" value="1"/>
</dbReference>
<evidence type="ECO:0000256" key="10">
    <source>
        <dbReference type="ARBA" id="ARBA00023242"/>
    </source>
</evidence>
<dbReference type="InterPro" id="IPR014014">
    <property type="entry name" value="RNA_helicase_DEAD_Q_motif"/>
</dbReference>
<dbReference type="InterPro" id="IPR011545">
    <property type="entry name" value="DEAD/DEAH_box_helicase_dom"/>
</dbReference>
<name>A0A8H7BZD5_9FUNG</name>
<keyword evidence="10" id="KW-0539">Nucleus</keyword>
<dbReference type="GO" id="GO:0005524">
    <property type="term" value="F:ATP binding"/>
    <property type="evidence" value="ECO:0007669"/>
    <property type="project" value="UniProtKB-KW"/>
</dbReference>
<dbReference type="InterPro" id="IPR033517">
    <property type="entry name" value="DDX54/DBP10_DEAD-box_helicase"/>
</dbReference>
<keyword evidence="18" id="KW-1185">Reference proteome</keyword>
<feature type="compositionally biased region" description="Basic residues" evidence="13">
    <location>
        <begin position="963"/>
        <end position="972"/>
    </location>
</feature>
<dbReference type="CDD" id="cd18787">
    <property type="entry name" value="SF2_C_DEAD"/>
    <property type="match status" value="1"/>
</dbReference>
<feature type="compositionally biased region" description="Acidic residues" evidence="13">
    <location>
        <begin position="92"/>
        <end position="103"/>
    </location>
</feature>
<evidence type="ECO:0000259" key="15">
    <source>
        <dbReference type="PROSITE" id="PS51194"/>
    </source>
</evidence>
<evidence type="ECO:0000256" key="11">
    <source>
        <dbReference type="ARBA" id="ARBA00047984"/>
    </source>
</evidence>
<feature type="domain" description="Helicase C-terminal" evidence="15">
    <location>
        <begin position="419"/>
        <end position="571"/>
    </location>
</feature>
<evidence type="ECO:0000256" key="1">
    <source>
        <dbReference type="ARBA" id="ARBA00003706"/>
    </source>
</evidence>
<dbReference type="InterPro" id="IPR001650">
    <property type="entry name" value="Helicase_C-like"/>
</dbReference>
<feature type="compositionally biased region" description="Basic and acidic residues" evidence="13">
    <location>
        <begin position="952"/>
        <end position="962"/>
    </location>
</feature>
<dbReference type="Pfam" id="PF00271">
    <property type="entry name" value="Helicase_C"/>
    <property type="match status" value="1"/>
</dbReference>
<dbReference type="InterPro" id="IPR050079">
    <property type="entry name" value="DEAD_box_RNA_helicase"/>
</dbReference>
<dbReference type="SUPFAM" id="SSF52540">
    <property type="entry name" value="P-loop containing nucleoside triphosphate hydrolases"/>
    <property type="match status" value="2"/>
</dbReference>
<dbReference type="GO" id="GO:0005829">
    <property type="term" value="C:cytosol"/>
    <property type="evidence" value="ECO:0007669"/>
    <property type="project" value="TreeGrafter"/>
</dbReference>
<evidence type="ECO:0000256" key="8">
    <source>
        <dbReference type="ARBA" id="ARBA00022840"/>
    </source>
</evidence>
<organism evidence="17 18">
    <name type="scientific">Apophysomyces ossiformis</name>
    <dbReference type="NCBI Taxonomy" id="679940"/>
    <lineage>
        <taxon>Eukaryota</taxon>
        <taxon>Fungi</taxon>
        <taxon>Fungi incertae sedis</taxon>
        <taxon>Mucoromycota</taxon>
        <taxon>Mucoromycotina</taxon>
        <taxon>Mucoromycetes</taxon>
        <taxon>Mucorales</taxon>
        <taxon>Mucorineae</taxon>
        <taxon>Mucoraceae</taxon>
        <taxon>Apophysomyces</taxon>
    </lineage>
</organism>
<feature type="compositionally biased region" description="Basic and acidic residues" evidence="13">
    <location>
        <begin position="898"/>
        <end position="909"/>
    </location>
</feature>
<keyword evidence="5" id="KW-0547">Nucleotide-binding</keyword>
<keyword evidence="7 17" id="KW-0347">Helicase</keyword>
<reference evidence="17" key="1">
    <citation type="submission" date="2020-01" db="EMBL/GenBank/DDBJ databases">
        <title>Genome Sequencing of Three Apophysomyces-Like Fungal Strains Confirms a Novel Fungal Genus in the Mucoromycota with divergent Burkholderia-like Endosymbiotic Bacteria.</title>
        <authorList>
            <person name="Stajich J.E."/>
            <person name="Macias A.M."/>
            <person name="Carter-House D."/>
            <person name="Lovett B."/>
            <person name="Kasson L.R."/>
            <person name="Berry K."/>
            <person name="Grigoriev I."/>
            <person name="Chang Y."/>
            <person name="Spatafora J."/>
            <person name="Kasson M.T."/>
        </authorList>
    </citation>
    <scope>NUCLEOTIDE SEQUENCE</scope>
    <source>
        <strain evidence="17">NRRL A-21654</strain>
    </source>
</reference>
<dbReference type="SMART" id="SM01123">
    <property type="entry name" value="DBP10CT"/>
    <property type="match status" value="1"/>
</dbReference>
<dbReference type="GO" id="GO:0003723">
    <property type="term" value="F:RNA binding"/>
    <property type="evidence" value="ECO:0007669"/>
    <property type="project" value="UniProtKB-KW"/>
</dbReference>
<keyword evidence="6" id="KW-0378">Hydrolase</keyword>
<evidence type="ECO:0000256" key="12">
    <source>
        <dbReference type="PROSITE-ProRule" id="PRU00552"/>
    </source>
</evidence>
<dbReference type="Pfam" id="PF08147">
    <property type="entry name" value="DBP10CT"/>
    <property type="match status" value="1"/>
</dbReference>
<dbReference type="InterPro" id="IPR012541">
    <property type="entry name" value="DBP10_C"/>
</dbReference>
<evidence type="ECO:0000259" key="16">
    <source>
        <dbReference type="PROSITE" id="PS51195"/>
    </source>
</evidence>
<dbReference type="CDD" id="cd17959">
    <property type="entry name" value="DEADc_DDX54"/>
    <property type="match status" value="1"/>
</dbReference>
<dbReference type="Proteomes" id="UP000605846">
    <property type="component" value="Unassembled WGS sequence"/>
</dbReference>
<feature type="compositionally biased region" description="Basic residues" evidence="13">
    <location>
        <begin position="21"/>
        <end position="34"/>
    </location>
</feature>
<dbReference type="InterPro" id="IPR027417">
    <property type="entry name" value="P-loop_NTPase"/>
</dbReference>
<comment type="subcellular location">
    <subcellularLocation>
        <location evidence="2">Nucleus</location>
        <location evidence="2">Nucleolus</location>
    </subcellularLocation>
</comment>
<comment type="function">
    <text evidence="1">ATP-binding RNA helicase involved in the biogenesis of 60S ribosomal subunits and is required for the normal formation of 25S and 5.8S rRNAs.</text>
</comment>
<dbReference type="Pfam" id="PF00270">
    <property type="entry name" value="DEAD"/>
    <property type="match status" value="1"/>
</dbReference>
<evidence type="ECO:0000256" key="13">
    <source>
        <dbReference type="SAM" id="MobiDB-lite"/>
    </source>
</evidence>
<feature type="compositionally biased region" description="Low complexity" evidence="13">
    <location>
        <begin position="1"/>
        <end position="20"/>
    </location>
</feature>
<dbReference type="FunFam" id="3.40.50.300:FF:000865">
    <property type="entry name" value="ATP-dependent RNA helicase DDX54"/>
    <property type="match status" value="1"/>
</dbReference>
<evidence type="ECO:0000256" key="4">
    <source>
        <dbReference type="ARBA" id="ARBA00012552"/>
    </source>
</evidence>
<dbReference type="PANTHER" id="PTHR47959:SF8">
    <property type="entry name" value="RNA HELICASE"/>
    <property type="match status" value="1"/>
</dbReference>
<sequence length="972" mass="109072">MAAKKSVTSAKVANKQANKASKAKVNKAKARKLTGKPAKPETAQPKPELSKTKLKKKEYQKKKYNKGKKEEEEDSDFEIVPAATGPQQTFSDSDDDDDNDSDLQTDMFSSFKSTPQALPSAATTSAKQTAPISMSDSEDDLEQEERFIAHENMAANRKNKKSGGFQSMGLSQPVFKAIIHKGFKVPTPIQRKCIPLVMDGQDVVGMARTGSGKTAAFLIPMLEKLKTHSAKVGARALILSPSRELALQTQKVCKELGKYTDLRSCVLVGGDNLDDQFSMIANNPDILIATPGRLLHLSVEMDLDLRTVEYVVFDEADRLFEMGFAVQLHEILSRLPPNRQTLLFSATLPKMLVDFAKAGLQEPTLVRLDVDTKISKDLEMAFFSIKEIEREAALLYLLRNVIKLPKTTSNKEDYAKDKKSKKKQTATEEDRQTILFAATKHHVEYLANLLIMAGYQVSYVYGSLDQTARNIQINRFRTGRTNLLVVTDVAARGIDIPILENVINYDLCGSSKVFVHRVGRAARAGRRGWAYSLVTAEELPYVVDLELFLTRPLVVGCNEKEELDYTSDLVVGAMPKDSLIDDMSWIQQKVDEDASLEGLQKTATNAYKLYNRTKPRAAPESYTRSKSIVKKPSWNDLHPLLINDETKNSSEQQRLELINKISGFRPSETIFEIGQRGVKGANAATMIMRQRRQTVGSVISAVRSQAAAAVEKKEPDNDVTEDTKTTDLGEDVAEEELAKAFKIASSKESTKNKTSSYRDEEFYLSYTQKDANTERGYSMTNTGNFMEQAQKAQLDLIGDDNETMQQKKNQLRWDSKKKKFVKGLGIGADNKKMIRTESGALISASFKSGRFDEWSKKTHIRLPRTGEQELSSANSRQQKRFRHHRQDSGKPLDPLSYDYEKKLKKRNSEEANLDTSVSVNRKKQKAMGQKRVGDRNAKSELKNASQIRKTRIQKEKRKEKTGRGPKRGKGRR</sequence>
<keyword evidence="8" id="KW-0067">ATP-binding</keyword>
<feature type="compositionally biased region" description="Polar residues" evidence="13">
    <location>
        <begin position="104"/>
        <end position="135"/>
    </location>
</feature>
<protein>
    <recommendedName>
        <fullName evidence="4">RNA helicase</fullName>
        <ecNumber evidence="4">3.6.4.13</ecNumber>
    </recommendedName>
</protein>
<feature type="domain" description="DEAD-box RNA helicase Q" evidence="16">
    <location>
        <begin position="163"/>
        <end position="191"/>
    </location>
</feature>
<feature type="region of interest" description="Disordered" evidence="13">
    <location>
        <begin position="866"/>
        <end position="972"/>
    </location>
</feature>
<dbReference type="SMART" id="SM00490">
    <property type="entry name" value="HELICc"/>
    <property type="match status" value="1"/>
</dbReference>
<comment type="similarity">
    <text evidence="3">Belongs to the DEAD box helicase family. DDX54/DBP10 subfamily.</text>
</comment>
<comment type="caution">
    <text evidence="17">The sequence shown here is derived from an EMBL/GenBank/DDBJ whole genome shotgun (WGS) entry which is preliminary data.</text>
</comment>
<dbReference type="SMART" id="SM00487">
    <property type="entry name" value="DEXDc"/>
    <property type="match status" value="1"/>
</dbReference>
<evidence type="ECO:0000259" key="14">
    <source>
        <dbReference type="PROSITE" id="PS51192"/>
    </source>
</evidence>
<feature type="short sequence motif" description="Q motif" evidence="12">
    <location>
        <begin position="163"/>
        <end position="191"/>
    </location>
</feature>
<dbReference type="EC" id="3.6.4.13" evidence="4"/>
<evidence type="ECO:0000313" key="17">
    <source>
        <dbReference type="EMBL" id="KAF7732370.1"/>
    </source>
</evidence>
<dbReference type="EMBL" id="JABAYA010000003">
    <property type="protein sequence ID" value="KAF7732370.1"/>
    <property type="molecule type" value="Genomic_DNA"/>
</dbReference>
<dbReference type="PROSITE" id="PS51192">
    <property type="entry name" value="HELICASE_ATP_BIND_1"/>
    <property type="match status" value="1"/>
</dbReference>
<evidence type="ECO:0000256" key="6">
    <source>
        <dbReference type="ARBA" id="ARBA00022801"/>
    </source>
</evidence>
<dbReference type="AlphaFoldDB" id="A0A8H7BZD5"/>